<evidence type="ECO:0000313" key="2">
    <source>
        <dbReference type="EMBL" id="ARS89130.1"/>
    </source>
</evidence>
<protein>
    <submittedName>
        <fullName evidence="2">Uncharacterized protein</fullName>
    </submittedName>
</protein>
<keyword evidence="3" id="KW-1185">Reference proteome</keyword>
<dbReference type="Proteomes" id="UP000250088">
    <property type="component" value="Chromosome"/>
</dbReference>
<accession>A0A2Z2HPY1</accession>
<evidence type="ECO:0000256" key="1">
    <source>
        <dbReference type="SAM" id="MobiDB-lite"/>
    </source>
</evidence>
<dbReference type="KEGG" id="naj:B1756_04730"/>
<sequence length="88" mass="9344">MRTRRKNSDTARQRAETVDRHGAVATRGKGTVSEPNLASAVPNGDSSDAIGSPSHGTGDWRNVSCAAVPAFEPARKIDRVSNVDTARQ</sequence>
<dbReference type="AlphaFoldDB" id="A0A2Z2HPY1"/>
<feature type="region of interest" description="Disordered" evidence="1">
    <location>
        <begin position="1"/>
        <end position="60"/>
    </location>
</feature>
<name>A0A2Z2HPY1_9EURY</name>
<reference evidence="3" key="1">
    <citation type="submission" date="2017-02" db="EMBL/GenBank/DDBJ databases">
        <title>Natronthermophilus aegyptiacus gen. nov.,sp. nov., an aerobic, extremely halophilic alkalithermophilic archaeon isolated from the athalassohaline Wadi An Natrun, Egypt.</title>
        <authorList>
            <person name="Zhao B."/>
        </authorList>
    </citation>
    <scope>NUCLEOTIDE SEQUENCE [LARGE SCALE GENOMIC DNA]</scope>
    <source>
        <strain evidence="3">JW/NM-HA 15</strain>
    </source>
</reference>
<feature type="compositionally biased region" description="Basic and acidic residues" evidence="1">
    <location>
        <begin position="1"/>
        <end position="22"/>
    </location>
</feature>
<organism evidence="2 3">
    <name type="scientific">Natrarchaeobaculum aegyptiacum</name>
    <dbReference type="NCBI Taxonomy" id="745377"/>
    <lineage>
        <taxon>Archaea</taxon>
        <taxon>Methanobacteriati</taxon>
        <taxon>Methanobacteriota</taxon>
        <taxon>Stenosarchaea group</taxon>
        <taxon>Halobacteria</taxon>
        <taxon>Halobacteriales</taxon>
        <taxon>Natrialbaceae</taxon>
        <taxon>Natrarchaeobaculum</taxon>
    </lineage>
</organism>
<dbReference type="EMBL" id="CP019893">
    <property type="protein sequence ID" value="ARS89130.1"/>
    <property type="molecule type" value="Genomic_DNA"/>
</dbReference>
<gene>
    <name evidence="2" type="ORF">B1756_04730</name>
</gene>
<proteinExistence type="predicted"/>
<evidence type="ECO:0000313" key="3">
    <source>
        <dbReference type="Proteomes" id="UP000250088"/>
    </source>
</evidence>